<dbReference type="Pfam" id="PF00535">
    <property type="entry name" value="Glycos_transf_2"/>
    <property type="match status" value="1"/>
</dbReference>
<reference evidence="2" key="1">
    <citation type="journal article" date="2015" name="Nature">
        <title>Complex archaea that bridge the gap between prokaryotes and eukaryotes.</title>
        <authorList>
            <person name="Spang A."/>
            <person name="Saw J.H."/>
            <person name="Jorgensen S.L."/>
            <person name="Zaremba-Niedzwiedzka K."/>
            <person name="Martijn J."/>
            <person name="Lind A.E."/>
            <person name="van Eijk R."/>
            <person name="Schleper C."/>
            <person name="Guy L."/>
            <person name="Ettema T.J."/>
        </authorList>
    </citation>
    <scope>NUCLEOTIDE SEQUENCE</scope>
</reference>
<dbReference type="InterPro" id="IPR029044">
    <property type="entry name" value="Nucleotide-diphossugar_trans"/>
</dbReference>
<feature type="non-terminal residue" evidence="2">
    <location>
        <position position="324"/>
    </location>
</feature>
<dbReference type="AlphaFoldDB" id="A0A0F8ZND5"/>
<comment type="caution">
    <text evidence="2">The sequence shown here is derived from an EMBL/GenBank/DDBJ whole genome shotgun (WGS) entry which is preliminary data.</text>
</comment>
<name>A0A0F8ZND5_9ZZZZ</name>
<gene>
    <name evidence="2" type="ORF">LCGC14_2949260</name>
</gene>
<dbReference type="SUPFAM" id="SSF53448">
    <property type="entry name" value="Nucleotide-diphospho-sugar transferases"/>
    <property type="match status" value="1"/>
</dbReference>
<feature type="domain" description="Glycosyltransferase 2-like" evidence="1">
    <location>
        <begin position="21"/>
        <end position="110"/>
    </location>
</feature>
<sequence>MKLKIFITWNIDKLMSPITLSYCIPTYKRPERIREIIKQIIPVQSKEIEIVIGDNDPSNIENSEFIRMLSDQRIKYFQNRKNLGYDANLLLTIKRANGKFVFLLMDDDDIEVTAIPWILKIIKSKKNLTLIRGSLGNNRPGSTGLYFEYKDRLLKKGYSSLKYLPFGHASGLILRKDALNLNKAKEQIGSFFIQQIFIAQAAFRGDSLLSKKVVASIGNTIYKSQQPNLIKGIDYMHPIGWVIVTKYRIHMIHEMVKGKVRRELMRIENQRTIEYLYRIINSYINNSEKIVKNVLFERDKEKEDYLLKLSTFLRAIIYLQTKYI</sequence>
<organism evidence="2">
    <name type="scientific">marine sediment metagenome</name>
    <dbReference type="NCBI Taxonomy" id="412755"/>
    <lineage>
        <taxon>unclassified sequences</taxon>
        <taxon>metagenomes</taxon>
        <taxon>ecological metagenomes</taxon>
    </lineage>
</organism>
<protein>
    <recommendedName>
        <fullName evidence="1">Glycosyltransferase 2-like domain-containing protein</fullName>
    </recommendedName>
</protein>
<proteinExistence type="predicted"/>
<evidence type="ECO:0000259" key="1">
    <source>
        <dbReference type="Pfam" id="PF00535"/>
    </source>
</evidence>
<dbReference type="InterPro" id="IPR001173">
    <property type="entry name" value="Glyco_trans_2-like"/>
</dbReference>
<accession>A0A0F8ZND5</accession>
<evidence type="ECO:0000313" key="2">
    <source>
        <dbReference type="EMBL" id="KKK67919.1"/>
    </source>
</evidence>
<dbReference type="EMBL" id="LAZR01059379">
    <property type="protein sequence ID" value="KKK67919.1"/>
    <property type="molecule type" value="Genomic_DNA"/>
</dbReference>
<dbReference type="Gene3D" id="3.90.550.10">
    <property type="entry name" value="Spore Coat Polysaccharide Biosynthesis Protein SpsA, Chain A"/>
    <property type="match status" value="1"/>
</dbReference>